<dbReference type="EMBL" id="JAWDKC010000020">
    <property type="protein sequence ID" value="MDV0445639.1"/>
    <property type="molecule type" value="Genomic_DNA"/>
</dbReference>
<evidence type="ECO:0000313" key="3">
    <source>
        <dbReference type="Proteomes" id="UP001272052"/>
    </source>
</evidence>
<evidence type="ECO:0000313" key="2">
    <source>
        <dbReference type="EMBL" id="MDV0445639.1"/>
    </source>
</evidence>
<dbReference type="Proteomes" id="UP001272052">
    <property type="component" value="Unassembled WGS sequence"/>
</dbReference>
<sequence length="73" mass="8744">MWSESVDEMFTYIGKAPEKTPEEEEEIKKLLKEAQEDWDRQMLRIKMGYKLDGTKYKPGENFPDENNENNEIQ</sequence>
<proteinExistence type="predicted"/>
<gene>
    <name evidence="2" type="ORF">MmiAt1_12280</name>
</gene>
<evidence type="ECO:0000256" key="1">
    <source>
        <dbReference type="SAM" id="MobiDB-lite"/>
    </source>
</evidence>
<feature type="region of interest" description="Disordered" evidence="1">
    <location>
        <begin position="52"/>
        <end position="73"/>
    </location>
</feature>
<protein>
    <submittedName>
        <fullName evidence="2">Uncharacterized protein</fullName>
    </submittedName>
</protein>
<keyword evidence="3" id="KW-1185">Reference proteome</keyword>
<comment type="caution">
    <text evidence="2">The sequence shown here is derived from an EMBL/GenBank/DDBJ whole genome shotgun (WGS) entry which is preliminary data.</text>
</comment>
<name>A0ABU3VQF8_9EURY</name>
<dbReference type="RefSeq" id="WP_318786060.1">
    <property type="nucleotide sequence ID" value="NZ_JAWDKC010000020.1"/>
</dbReference>
<accession>A0ABU3VQF8</accession>
<organism evidence="2 3">
    <name type="scientific">Methanimicrococcus hacksteinii</name>
    <dbReference type="NCBI Taxonomy" id="3028293"/>
    <lineage>
        <taxon>Archaea</taxon>
        <taxon>Methanobacteriati</taxon>
        <taxon>Methanobacteriota</taxon>
        <taxon>Stenosarchaea group</taxon>
        <taxon>Methanomicrobia</taxon>
        <taxon>Methanosarcinales</taxon>
        <taxon>Methanosarcinaceae</taxon>
        <taxon>Methanimicrococcus</taxon>
    </lineage>
</organism>
<feature type="compositionally biased region" description="Acidic residues" evidence="1">
    <location>
        <begin position="62"/>
        <end position="73"/>
    </location>
</feature>
<reference evidence="2 3" key="1">
    <citation type="submission" date="2023-06" db="EMBL/GenBank/DDBJ databases">
        <title>Genome sequence of Methanimicrococcus sp. At1.</title>
        <authorList>
            <person name="Protasov E."/>
            <person name="Platt K."/>
            <person name="Poehlein A."/>
            <person name="Daniel R."/>
            <person name="Brune A."/>
        </authorList>
    </citation>
    <scope>NUCLEOTIDE SEQUENCE [LARGE SCALE GENOMIC DNA]</scope>
    <source>
        <strain evidence="2 3">At1</strain>
    </source>
</reference>